<accession>A0A080VCL6</accession>
<dbReference type="InterPro" id="IPR020617">
    <property type="entry name" value="Thiolase_C"/>
</dbReference>
<evidence type="ECO:0000256" key="2">
    <source>
        <dbReference type="ARBA" id="ARBA00010982"/>
    </source>
</evidence>
<dbReference type="EC" id="2.3.1.16" evidence="5"/>
<evidence type="ECO:0000256" key="4">
    <source>
        <dbReference type="ARBA" id="ARBA00023315"/>
    </source>
</evidence>
<dbReference type="GO" id="GO:0005737">
    <property type="term" value="C:cytoplasm"/>
    <property type="evidence" value="ECO:0007669"/>
    <property type="project" value="UniProtKB-ARBA"/>
</dbReference>
<keyword evidence="3 7" id="KW-0808">Transferase</keyword>
<dbReference type="InterPro" id="IPR002155">
    <property type="entry name" value="Thiolase"/>
</dbReference>
<dbReference type="InterPro" id="IPR020610">
    <property type="entry name" value="Thiolase_AS"/>
</dbReference>
<evidence type="ECO:0000256" key="6">
    <source>
        <dbReference type="ARBA" id="ARBA00048527"/>
    </source>
</evidence>
<dbReference type="PROSITE" id="PS00098">
    <property type="entry name" value="THIOLASE_1"/>
    <property type="match status" value="1"/>
</dbReference>
<reference evidence="8 9" key="1">
    <citation type="submission" date="2017-08" db="EMBL/GenBank/DDBJ databases">
        <authorList>
            <person name="Feschi L."/>
            <person name="Jeukens J."/>
            <person name="Emond-Rheault J.-G."/>
            <person name="Kukavica-Ibrulj I."/>
            <person name="Boyle B."/>
            <person name="Levesque R.C."/>
        </authorList>
    </citation>
    <scope>NUCLEOTIDE SEQUENCE [LARGE SCALE GENOMIC DNA]</scope>
    <source>
        <strain evidence="8 9">PA-W36</strain>
    </source>
</reference>
<dbReference type="InterPro" id="IPR020615">
    <property type="entry name" value="Thiolase_acyl_enz_int_AS"/>
</dbReference>
<dbReference type="PROSITE" id="PS00099">
    <property type="entry name" value="THIOLASE_3"/>
    <property type="match status" value="1"/>
</dbReference>
<comment type="similarity">
    <text evidence="2 7">Belongs to the thiolase-like superfamily. Thiolase family.</text>
</comment>
<evidence type="ECO:0000256" key="5">
    <source>
        <dbReference type="ARBA" id="ARBA00024073"/>
    </source>
</evidence>
<dbReference type="CDD" id="cd00751">
    <property type="entry name" value="thiolase"/>
    <property type="match status" value="1"/>
</dbReference>
<dbReference type="NCBIfam" id="NF006001">
    <property type="entry name" value="PRK08131.1"/>
    <property type="match status" value="1"/>
</dbReference>
<dbReference type="PANTHER" id="PTHR43853:SF2">
    <property type="entry name" value="3-OXOADIPYL-COA_3-OXO-5,6-DEHYDROSUBERYL-COA THIOLASE"/>
    <property type="match status" value="1"/>
</dbReference>
<evidence type="ECO:0000256" key="1">
    <source>
        <dbReference type="ARBA" id="ARBA00005189"/>
    </source>
</evidence>
<dbReference type="PIRSF" id="PIRSF000429">
    <property type="entry name" value="Ac-CoA_Ac_transf"/>
    <property type="match status" value="1"/>
</dbReference>
<comment type="catalytic activity">
    <reaction evidence="6">
        <text>succinyl-CoA + acetyl-CoA = 3-oxoadipyl-CoA + CoA</text>
        <dbReference type="Rhea" id="RHEA:19481"/>
        <dbReference type="ChEBI" id="CHEBI:57287"/>
        <dbReference type="ChEBI" id="CHEBI:57288"/>
        <dbReference type="ChEBI" id="CHEBI:57292"/>
        <dbReference type="ChEBI" id="CHEBI:57348"/>
        <dbReference type="EC" id="2.3.1.174"/>
    </reaction>
</comment>
<dbReference type="Proteomes" id="UP000284767">
    <property type="component" value="Unassembled WGS sequence"/>
</dbReference>
<dbReference type="RefSeq" id="WP_003109714.1">
    <property type="nucleotide sequence ID" value="NZ_AP014651.1"/>
</dbReference>
<organism evidence="8 9">
    <name type="scientific">Pseudomonas aeruginosa</name>
    <dbReference type="NCBI Taxonomy" id="287"/>
    <lineage>
        <taxon>Bacteria</taxon>
        <taxon>Pseudomonadati</taxon>
        <taxon>Pseudomonadota</taxon>
        <taxon>Gammaproteobacteria</taxon>
        <taxon>Pseudomonadales</taxon>
        <taxon>Pseudomonadaceae</taxon>
        <taxon>Pseudomonas</taxon>
    </lineage>
</organism>
<protein>
    <recommendedName>
        <fullName evidence="5">acetyl-CoA C-acyltransferase</fullName>
        <ecNumber evidence="5">2.3.1.16</ecNumber>
    </recommendedName>
</protein>
<dbReference type="Pfam" id="PF00108">
    <property type="entry name" value="Thiolase_N"/>
    <property type="match status" value="1"/>
</dbReference>
<dbReference type="GO" id="GO:0006635">
    <property type="term" value="P:fatty acid beta-oxidation"/>
    <property type="evidence" value="ECO:0007669"/>
    <property type="project" value="TreeGrafter"/>
</dbReference>
<dbReference type="GO" id="GO:0033812">
    <property type="term" value="F:3-oxoadipyl-CoA thiolase activity"/>
    <property type="evidence" value="ECO:0007669"/>
    <property type="project" value="UniProtKB-EC"/>
</dbReference>
<dbReference type="PANTHER" id="PTHR43853">
    <property type="entry name" value="3-KETOACYL-COA THIOLASE, PEROXISOMAL"/>
    <property type="match status" value="1"/>
</dbReference>
<dbReference type="Pfam" id="PF02803">
    <property type="entry name" value="Thiolase_C"/>
    <property type="match status" value="1"/>
</dbReference>
<dbReference type="EMBL" id="NSNE01000011">
    <property type="protein sequence ID" value="RPM12747.1"/>
    <property type="molecule type" value="Genomic_DNA"/>
</dbReference>
<dbReference type="PROSITE" id="PS00737">
    <property type="entry name" value="THIOLASE_2"/>
    <property type="match status" value="1"/>
</dbReference>
<dbReference type="InterPro" id="IPR020613">
    <property type="entry name" value="Thiolase_CS"/>
</dbReference>
<comment type="pathway">
    <text evidence="1">Lipid metabolism.</text>
</comment>
<evidence type="ECO:0000256" key="3">
    <source>
        <dbReference type="ARBA" id="ARBA00022679"/>
    </source>
</evidence>
<dbReference type="eggNOG" id="COG0183">
    <property type="taxonomic scope" value="Bacteria"/>
</dbReference>
<proteinExistence type="inferred from homology"/>
<reference evidence="8 9" key="2">
    <citation type="submission" date="2019-01" db="EMBL/GenBank/DDBJ databases">
        <title>The Pseudomonas aeruginosa pan-genome provides new insights on its population structure, horizontal gene transfer and pathogenicity.</title>
        <authorList>
            <person name="Freschi L."/>
            <person name="Vincent A.T."/>
            <person name="Jeukens J."/>
            <person name="Emond-Rheault J.-G."/>
            <person name="Kukavica-Ibrulj I."/>
            <person name="Dupont M.-J."/>
            <person name="Charette S.J."/>
            <person name="Boyle B."/>
            <person name="Levesque R.C."/>
        </authorList>
    </citation>
    <scope>NUCLEOTIDE SEQUENCE [LARGE SCALE GENOMIC DNA]</scope>
    <source>
        <strain evidence="8 9">PA-W36</strain>
    </source>
</reference>
<dbReference type="NCBIfam" id="TIGR01930">
    <property type="entry name" value="AcCoA-C-Actrans"/>
    <property type="match status" value="1"/>
</dbReference>
<dbReference type="InterPro" id="IPR016039">
    <property type="entry name" value="Thiolase-like"/>
</dbReference>
<gene>
    <name evidence="8" type="ORF">IPC1295_18460</name>
</gene>
<dbReference type="FunFam" id="3.40.47.10:FF:000010">
    <property type="entry name" value="Acetyl-CoA acetyltransferase (Thiolase)"/>
    <property type="match status" value="1"/>
</dbReference>
<keyword evidence="4 7" id="KW-0012">Acyltransferase</keyword>
<dbReference type="InterPro" id="IPR020616">
    <property type="entry name" value="Thiolase_N"/>
</dbReference>
<dbReference type="InterPro" id="IPR050215">
    <property type="entry name" value="Thiolase-like_sf_Thiolase"/>
</dbReference>
<dbReference type="SUPFAM" id="SSF53901">
    <property type="entry name" value="Thiolase-like"/>
    <property type="match status" value="2"/>
</dbReference>
<name>A0A080VCL6_PSEAI</name>
<comment type="caution">
    <text evidence="8">The sequence shown here is derived from an EMBL/GenBank/DDBJ whole genome shotgun (WGS) entry which is preliminary data.</text>
</comment>
<evidence type="ECO:0000313" key="8">
    <source>
        <dbReference type="EMBL" id="RPM12747.1"/>
    </source>
</evidence>
<dbReference type="AlphaFoldDB" id="A0A080VCL6"/>
<evidence type="ECO:0000313" key="9">
    <source>
        <dbReference type="Proteomes" id="UP000284767"/>
    </source>
</evidence>
<dbReference type="GO" id="GO:0010124">
    <property type="term" value="P:phenylacetate catabolic process"/>
    <property type="evidence" value="ECO:0007669"/>
    <property type="project" value="TreeGrafter"/>
</dbReference>
<evidence type="ECO:0000256" key="7">
    <source>
        <dbReference type="RuleBase" id="RU003557"/>
    </source>
</evidence>
<sequence>MLDAYIYAGLRTPFGRHAGALSTVRPDDLAGLLLARLAETSGFAVDDLEDVILGCTNQAGEDSRNLARNALLAAGLPARLPGQTVNRLCASGLSAVIDAARAISCGEGRLYLAGGAESMSRAPFVMAKAESAFSRTLEVFDSTIGARFANPRLVERYGNDSMPETGDNVARAFGIAREDADRFAASSQARYQAALEEGFFLGEILPVEVRAGRKGETRLVERDEHPRPQADLAALARLPALFAGGVVTAGNASGINDGAAVVLLGDRAIGEREGIRPLARILASASVGVEPRLMGIGPQQAILRALQRAGIDLDEVGLIEINEAFAPQVLACLKLLGLDYEDPRVNPHGGAIALGHPLGASGARLVLTAARGLQRIERRYAVVSLCVGLGQGVAMVIERCR</sequence>
<dbReference type="Gene3D" id="3.40.47.10">
    <property type="match status" value="1"/>
</dbReference>